<sequence>MIKRSYYIFVLVFTLFSCDNLIVKKENQEEVLQEKWKEIDKNQVDEPPLFEACKQASEEEQKRCFQETINKHIGDYLSDHTITVQEAINDTVWVPLLITKEGDIILEDFLVPDIITSQIPDFKDILEESIEQLPDIEPAHTRSTPVNTRYKLPLVIRIN</sequence>
<dbReference type="EMBL" id="JBHULE010000019">
    <property type="protein sequence ID" value="MFD2563125.1"/>
    <property type="molecule type" value="Genomic_DNA"/>
</dbReference>
<dbReference type="PROSITE" id="PS51257">
    <property type="entry name" value="PROKAR_LIPOPROTEIN"/>
    <property type="match status" value="1"/>
</dbReference>
<accession>A0ABW5LEX5</accession>
<evidence type="ECO:0000313" key="1">
    <source>
        <dbReference type="EMBL" id="MFD2563125.1"/>
    </source>
</evidence>
<proteinExistence type="predicted"/>
<reference evidence="2" key="1">
    <citation type="journal article" date="2019" name="Int. J. Syst. Evol. Microbiol.">
        <title>The Global Catalogue of Microorganisms (GCM) 10K type strain sequencing project: providing services to taxonomists for standard genome sequencing and annotation.</title>
        <authorList>
            <consortium name="The Broad Institute Genomics Platform"/>
            <consortium name="The Broad Institute Genome Sequencing Center for Infectious Disease"/>
            <person name="Wu L."/>
            <person name="Ma J."/>
        </authorList>
    </citation>
    <scope>NUCLEOTIDE SEQUENCE [LARGE SCALE GENOMIC DNA]</scope>
    <source>
        <strain evidence="2">KCTC 52274</strain>
    </source>
</reference>
<evidence type="ECO:0000313" key="2">
    <source>
        <dbReference type="Proteomes" id="UP001597319"/>
    </source>
</evidence>
<gene>
    <name evidence="1" type="ORF">ACFSR1_10650</name>
</gene>
<dbReference type="Proteomes" id="UP001597319">
    <property type="component" value="Unassembled WGS sequence"/>
</dbReference>
<name>A0ABW5LEX5_9FLAO</name>
<keyword evidence="2" id="KW-1185">Reference proteome</keyword>
<organism evidence="1 2">
    <name type="scientific">Aquimarina rubra</name>
    <dbReference type="NCBI Taxonomy" id="1920033"/>
    <lineage>
        <taxon>Bacteria</taxon>
        <taxon>Pseudomonadati</taxon>
        <taxon>Bacteroidota</taxon>
        <taxon>Flavobacteriia</taxon>
        <taxon>Flavobacteriales</taxon>
        <taxon>Flavobacteriaceae</taxon>
        <taxon>Aquimarina</taxon>
    </lineage>
</organism>
<dbReference type="RefSeq" id="WP_378292292.1">
    <property type="nucleotide sequence ID" value="NZ_JBHULE010000019.1"/>
</dbReference>
<comment type="caution">
    <text evidence="1">The sequence shown here is derived from an EMBL/GenBank/DDBJ whole genome shotgun (WGS) entry which is preliminary data.</text>
</comment>
<protein>
    <submittedName>
        <fullName evidence="1">Uncharacterized protein</fullName>
    </submittedName>
</protein>